<sequence length="641" mass="68144">MGAIAVLATSCAGAAGPVPAPAPKPHKPEAADAALTEQDVNAWLDGMLPAYLNEAQIAGAAVSVVADGELLTARGYGYSDVGARVPVDPEETLFRIASVSKTFTATAVMQLVEDGRLDLDTDVDEYLDFEVEKSFDQDLTLRHLLSHTGGFEERVANAMLPEGEEVNLREIVAEDPPEQIYEPGTTPAYSNYGIALAGYVVEVVSGTPFPEYVDQNVLAPAGMESSTFEQPLPEDLASRLSEGYATDEDPPIERFETVSDSPAGALTSSATDMAAFMRVHMEASEGAGVLEPGTVSLMHEPALGEESLGGLAAGGRMALGFFSEERNGNRIVSHGGDTDVFHSEMQIYPEQNAGIFVTMNSSGSSGIVSQNLRIALAEGFADRYFPGEQDDGAEAESTASEHAAMLEGKYSTSRSIHSNFLALLYAVEQAQITATKDGTIFLVSPETGQPTEYTEVEPWLWREVDGHRTLAADVVDGEVRAVGTTAFTFLPVGEDDVPASVLLPIAAFSVAVIAITVLSWVLGPVVRWRMALPRRDRAGRWARVLTRAAVAATVLGFAGWVFAVQTAMSFEPVSFTMLRVFQVVQAIGLLGVVPAAMVVYGDIRRKESVDRVIGSLLVLAALMGTGTIAAMFGMVTGSVTF</sequence>
<comment type="caution">
    <text evidence="3">The sequence shown here is derived from an EMBL/GenBank/DDBJ whole genome shotgun (WGS) entry which is preliminary data.</text>
</comment>
<evidence type="ECO:0000313" key="3">
    <source>
        <dbReference type="EMBL" id="MES0832506.1"/>
    </source>
</evidence>
<feature type="domain" description="Beta-lactamase-related" evidence="2">
    <location>
        <begin position="47"/>
        <end position="372"/>
    </location>
</feature>
<protein>
    <submittedName>
        <fullName evidence="3">Serine hydrolase domain-containing protein</fullName>
        <ecNumber evidence="3">3.1.1.103</ecNumber>
    </submittedName>
</protein>
<dbReference type="InterPro" id="IPR012338">
    <property type="entry name" value="Beta-lactam/transpept-like"/>
</dbReference>
<feature type="transmembrane region" description="Helical" evidence="1">
    <location>
        <begin position="580"/>
        <end position="600"/>
    </location>
</feature>
<dbReference type="InterPro" id="IPR050491">
    <property type="entry name" value="AmpC-like"/>
</dbReference>
<keyword evidence="3" id="KW-0378">Hydrolase</keyword>
<keyword evidence="1" id="KW-0812">Transmembrane</keyword>
<dbReference type="InterPro" id="IPR001466">
    <property type="entry name" value="Beta-lactam-related"/>
</dbReference>
<dbReference type="Gene3D" id="3.40.710.10">
    <property type="entry name" value="DD-peptidase/beta-lactamase superfamily"/>
    <property type="match status" value="1"/>
</dbReference>
<feature type="transmembrane region" description="Helical" evidence="1">
    <location>
        <begin position="612"/>
        <end position="635"/>
    </location>
</feature>
<dbReference type="PANTHER" id="PTHR46825">
    <property type="entry name" value="D-ALANYL-D-ALANINE-CARBOXYPEPTIDASE/ENDOPEPTIDASE AMPH"/>
    <property type="match status" value="1"/>
</dbReference>
<dbReference type="GO" id="GO:0016787">
    <property type="term" value="F:hydrolase activity"/>
    <property type="evidence" value="ECO:0007669"/>
    <property type="project" value="UniProtKB-KW"/>
</dbReference>
<dbReference type="SUPFAM" id="SSF56601">
    <property type="entry name" value="beta-lactamase/transpeptidase-like"/>
    <property type="match status" value="1"/>
</dbReference>
<dbReference type="PANTHER" id="PTHR46825:SF9">
    <property type="entry name" value="BETA-LACTAMASE-RELATED DOMAIN-CONTAINING PROTEIN"/>
    <property type="match status" value="1"/>
</dbReference>
<feature type="transmembrane region" description="Helical" evidence="1">
    <location>
        <begin position="501"/>
        <end position="523"/>
    </location>
</feature>
<keyword evidence="1" id="KW-1133">Transmembrane helix</keyword>
<dbReference type="Pfam" id="PF00144">
    <property type="entry name" value="Beta-lactamase"/>
    <property type="match status" value="1"/>
</dbReference>
<dbReference type="EC" id="3.1.1.103" evidence="3"/>
<reference evidence="3 4" key="1">
    <citation type="submission" date="2024-06" db="EMBL/GenBank/DDBJ databases">
        <authorList>
            <person name="Bataeva Y.V."/>
            <person name="Grigorian L.N."/>
            <person name="Solomentsev V.I."/>
        </authorList>
    </citation>
    <scope>NUCLEOTIDE SEQUENCE [LARGE SCALE GENOMIC DNA]</scope>
    <source>
        <strain evidence="4">SCPM-O-B-12605 (RCAM04882)</strain>
    </source>
</reference>
<feature type="transmembrane region" description="Helical" evidence="1">
    <location>
        <begin position="544"/>
        <end position="568"/>
    </location>
</feature>
<keyword evidence="4" id="KW-1185">Reference proteome</keyword>
<name>A0ABV1ZPA0_9ACTN</name>
<evidence type="ECO:0000256" key="1">
    <source>
        <dbReference type="SAM" id="Phobius"/>
    </source>
</evidence>
<gene>
    <name evidence="3" type="ORF">ABUK86_01850</name>
</gene>
<evidence type="ECO:0000313" key="4">
    <source>
        <dbReference type="Proteomes" id="UP001432401"/>
    </source>
</evidence>
<organism evidence="3 4">
    <name type="scientific">Nocardiopsis tropica</name>
    <dbReference type="NCBI Taxonomy" id="109330"/>
    <lineage>
        <taxon>Bacteria</taxon>
        <taxon>Bacillati</taxon>
        <taxon>Actinomycetota</taxon>
        <taxon>Actinomycetes</taxon>
        <taxon>Streptosporangiales</taxon>
        <taxon>Nocardiopsidaceae</taxon>
        <taxon>Nocardiopsis</taxon>
    </lineage>
</organism>
<evidence type="ECO:0000259" key="2">
    <source>
        <dbReference type="Pfam" id="PF00144"/>
    </source>
</evidence>
<accession>A0ABV1ZPA0</accession>
<keyword evidence="1" id="KW-0472">Membrane</keyword>
<proteinExistence type="predicted"/>
<dbReference type="Proteomes" id="UP001432401">
    <property type="component" value="Unassembled WGS sequence"/>
</dbReference>
<dbReference type="EMBL" id="JBEQNB010000001">
    <property type="protein sequence ID" value="MES0832506.1"/>
    <property type="molecule type" value="Genomic_DNA"/>
</dbReference>